<proteinExistence type="predicted"/>
<dbReference type="STRING" id="356305.SAMN05421841_2061"/>
<gene>
    <name evidence="2" type="ORF">SAMN05421841_2061</name>
</gene>
<sequence length="202" mass="23161">MIDDIMFTFEKNFLRLKNLIELYKSISTGQGRKPTNSLDILRATTVLAHSTLEDYLRNLLLWKLPSENQEKINNIPLMGTSLIGRPTKFSLGELTLHRGKSIDEVIDASVKEYLNTVSFNDTSDIVKALTSISITITPEMQNLFPTLNEMIKRRHNIVHRADRDVSVGRGNHRIKSISVQKVEKWKKEIDKLVIEINKSFIV</sequence>
<accession>A0A1I0QQC5</accession>
<dbReference type="EMBL" id="FOIU01000001">
    <property type="protein sequence ID" value="SEW29382.1"/>
    <property type="molecule type" value="Genomic_DNA"/>
</dbReference>
<dbReference type="Pfam" id="PF18735">
    <property type="entry name" value="HEPN_RiboL-PSP"/>
    <property type="match status" value="1"/>
</dbReference>
<evidence type="ECO:0000313" key="3">
    <source>
        <dbReference type="Proteomes" id="UP000199469"/>
    </source>
</evidence>
<dbReference type="AlphaFoldDB" id="A0A1I0QQC5"/>
<feature type="domain" description="RiboL-PSP-HEPN" evidence="1">
    <location>
        <begin position="15"/>
        <end position="200"/>
    </location>
</feature>
<dbReference type="RefSeq" id="WP_089792100.1">
    <property type="nucleotide sequence ID" value="NZ_FOIU01000001.1"/>
</dbReference>
<dbReference type="Proteomes" id="UP000199469">
    <property type="component" value="Unassembled WGS sequence"/>
</dbReference>
<dbReference type="InterPro" id="IPR041519">
    <property type="entry name" value="HEPN_RiboL-PSP"/>
</dbReference>
<evidence type="ECO:0000313" key="2">
    <source>
        <dbReference type="EMBL" id="SEW29382.1"/>
    </source>
</evidence>
<reference evidence="3" key="1">
    <citation type="submission" date="2016-10" db="EMBL/GenBank/DDBJ databases">
        <authorList>
            <person name="Varghese N."/>
            <person name="Submissions S."/>
        </authorList>
    </citation>
    <scope>NUCLEOTIDE SEQUENCE [LARGE SCALE GENOMIC DNA]</scope>
    <source>
        <strain evidence="3">DSM 17724</strain>
    </source>
</reference>
<evidence type="ECO:0000259" key="1">
    <source>
        <dbReference type="Pfam" id="PF18735"/>
    </source>
</evidence>
<dbReference type="OrthoDB" id="1446119at2"/>
<protein>
    <recommendedName>
        <fullName evidence="1">RiboL-PSP-HEPN domain-containing protein</fullName>
    </recommendedName>
</protein>
<organism evidence="2 3">
    <name type="scientific">Chryseobacterium wanjuense</name>
    <dbReference type="NCBI Taxonomy" id="356305"/>
    <lineage>
        <taxon>Bacteria</taxon>
        <taxon>Pseudomonadati</taxon>
        <taxon>Bacteroidota</taxon>
        <taxon>Flavobacteriia</taxon>
        <taxon>Flavobacteriales</taxon>
        <taxon>Weeksellaceae</taxon>
        <taxon>Chryseobacterium group</taxon>
        <taxon>Chryseobacterium</taxon>
    </lineage>
</organism>
<keyword evidence="3" id="KW-1185">Reference proteome</keyword>
<name>A0A1I0QQC5_9FLAO</name>